<accession>A0A6G1K3B4</accession>
<evidence type="ECO:0000313" key="2">
    <source>
        <dbReference type="EMBL" id="KAF2707002.1"/>
    </source>
</evidence>
<feature type="region of interest" description="Disordered" evidence="1">
    <location>
        <begin position="1"/>
        <end position="21"/>
    </location>
</feature>
<dbReference type="PANTHER" id="PTHR38790">
    <property type="entry name" value="2EXR DOMAIN-CONTAINING PROTEIN-RELATED"/>
    <property type="match status" value="1"/>
</dbReference>
<dbReference type="OrthoDB" id="62952at2759"/>
<evidence type="ECO:0000256" key="1">
    <source>
        <dbReference type="SAM" id="MobiDB-lite"/>
    </source>
</evidence>
<protein>
    <submittedName>
        <fullName evidence="2">Uncharacterized protein</fullName>
    </submittedName>
</protein>
<dbReference type="AlphaFoldDB" id="A0A6G1K3B4"/>
<dbReference type="EMBL" id="MU005774">
    <property type="protein sequence ID" value="KAF2707002.1"/>
    <property type="molecule type" value="Genomic_DNA"/>
</dbReference>
<gene>
    <name evidence="2" type="ORF">K504DRAFT_492574</name>
</gene>
<evidence type="ECO:0000313" key="3">
    <source>
        <dbReference type="Proteomes" id="UP000799428"/>
    </source>
</evidence>
<feature type="region of interest" description="Disordered" evidence="1">
    <location>
        <begin position="265"/>
        <end position="293"/>
    </location>
</feature>
<reference evidence="2" key="1">
    <citation type="journal article" date="2020" name="Stud. Mycol.">
        <title>101 Dothideomycetes genomes: a test case for predicting lifestyles and emergence of pathogens.</title>
        <authorList>
            <person name="Haridas S."/>
            <person name="Albert R."/>
            <person name="Binder M."/>
            <person name="Bloem J."/>
            <person name="Labutti K."/>
            <person name="Salamov A."/>
            <person name="Andreopoulos B."/>
            <person name="Baker S."/>
            <person name="Barry K."/>
            <person name="Bills G."/>
            <person name="Bluhm B."/>
            <person name="Cannon C."/>
            <person name="Castanera R."/>
            <person name="Culley D."/>
            <person name="Daum C."/>
            <person name="Ezra D."/>
            <person name="Gonzalez J."/>
            <person name="Henrissat B."/>
            <person name="Kuo A."/>
            <person name="Liang C."/>
            <person name="Lipzen A."/>
            <person name="Lutzoni F."/>
            <person name="Magnuson J."/>
            <person name="Mondo S."/>
            <person name="Nolan M."/>
            <person name="Ohm R."/>
            <person name="Pangilinan J."/>
            <person name="Park H.-J."/>
            <person name="Ramirez L."/>
            <person name="Alfaro M."/>
            <person name="Sun H."/>
            <person name="Tritt A."/>
            <person name="Yoshinaga Y."/>
            <person name="Zwiers L.-H."/>
            <person name="Turgeon B."/>
            <person name="Goodwin S."/>
            <person name="Spatafora J."/>
            <person name="Crous P."/>
            <person name="Grigoriev I."/>
        </authorList>
    </citation>
    <scope>NUCLEOTIDE SEQUENCE</scope>
    <source>
        <strain evidence="2">CBS 279.74</strain>
    </source>
</reference>
<sequence length="579" mass="65006">MGPHKATVKGSSSGAAAKKKAKSKVKKKTNFFDLRDGAVKACWENILGHVLILKKPILVDESHWRYDRKPLPHETPSAAKEWTPGMSELGSKVYFSENTFYFNSNSTFDRWTAVNRTSGKLLRKVGVDITSALTSLVDGIQRCSGLQELRIGVNEVQFVETMCQPEHGFRHDRKRPKDITPQLNLLVLRTNGMDKLRETHVPKVKFTPLVHGSITDITIAKRTTGPIRHGTLEKVVAKEMMIPKEVVTSTYETNAVIPIPKRKPAVDSDDEYNPGKRSAKRARVGTRSTPARAAKSRISAIGALAIAAELDPQAESEPEPDVEAVQEATEKASTLATTPQAFQILNLPAELRNQIYRHILVIDGPVNPSKRIPTTHHRAGTNLPEKALYRSGTAPSSCLALLQTNKQVSKEASVFFYQNAFVFYYPNQMMMFLQTISEDRKQYIEQITLWYHNLRQGDTDSIDVYLSAVGSLKKLRIFELMLDDGAMYHLERYRRAGTSFAGESSLKEMVKGGLDVRVRSQNVDTYFWKRKRNPAHDASSLMRFRASRGAIRNLQSRIRSISTTDEVESSRESSDSSEQ</sequence>
<dbReference type="Proteomes" id="UP000799428">
    <property type="component" value="Unassembled WGS sequence"/>
</dbReference>
<name>A0A6G1K3B4_9PLEO</name>
<organism evidence="2 3">
    <name type="scientific">Pleomassaria siparia CBS 279.74</name>
    <dbReference type="NCBI Taxonomy" id="1314801"/>
    <lineage>
        <taxon>Eukaryota</taxon>
        <taxon>Fungi</taxon>
        <taxon>Dikarya</taxon>
        <taxon>Ascomycota</taxon>
        <taxon>Pezizomycotina</taxon>
        <taxon>Dothideomycetes</taxon>
        <taxon>Pleosporomycetidae</taxon>
        <taxon>Pleosporales</taxon>
        <taxon>Pleomassariaceae</taxon>
        <taxon>Pleomassaria</taxon>
    </lineage>
</organism>
<proteinExistence type="predicted"/>
<keyword evidence="3" id="KW-1185">Reference proteome</keyword>